<evidence type="ECO:0000256" key="1">
    <source>
        <dbReference type="ARBA" id="ARBA00007734"/>
    </source>
</evidence>
<evidence type="ECO:0000256" key="2">
    <source>
        <dbReference type="ARBA" id="ARBA00009387"/>
    </source>
</evidence>
<dbReference type="Pfam" id="PF01464">
    <property type="entry name" value="SLT"/>
    <property type="match status" value="1"/>
</dbReference>
<accession>A0ABW0HAJ5</accession>
<dbReference type="CDD" id="cd00254">
    <property type="entry name" value="LT-like"/>
    <property type="match status" value="1"/>
</dbReference>
<comment type="similarity">
    <text evidence="1">Belongs to the transglycosylase Slt family.</text>
</comment>
<dbReference type="PANTHER" id="PTHR37423">
    <property type="entry name" value="SOLUBLE LYTIC MUREIN TRANSGLYCOSYLASE-RELATED"/>
    <property type="match status" value="1"/>
</dbReference>
<dbReference type="InterPro" id="IPR023346">
    <property type="entry name" value="Lysozyme-like_dom_sf"/>
</dbReference>
<dbReference type="SUPFAM" id="SSF53955">
    <property type="entry name" value="Lysozyme-like"/>
    <property type="match status" value="1"/>
</dbReference>
<evidence type="ECO:0000259" key="5">
    <source>
        <dbReference type="Pfam" id="PF01464"/>
    </source>
</evidence>
<comment type="caution">
    <text evidence="6">The sequence shown here is derived from an EMBL/GenBank/DDBJ whole genome shotgun (WGS) entry which is preliminary data.</text>
</comment>
<feature type="signal peptide" evidence="4">
    <location>
        <begin position="1"/>
        <end position="26"/>
    </location>
</feature>
<feature type="domain" description="Transglycosylase SLT" evidence="5">
    <location>
        <begin position="49"/>
        <end position="147"/>
    </location>
</feature>
<evidence type="ECO:0000256" key="4">
    <source>
        <dbReference type="SAM" id="SignalP"/>
    </source>
</evidence>
<dbReference type="RefSeq" id="WP_377009121.1">
    <property type="nucleotide sequence ID" value="NZ_JBHSLV010000026.1"/>
</dbReference>
<keyword evidence="7" id="KW-1185">Reference proteome</keyword>
<proteinExistence type="inferred from homology"/>
<dbReference type="Proteomes" id="UP001596104">
    <property type="component" value="Unassembled WGS sequence"/>
</dbReference>
<feature type="chain" id="PRO_5045653309" evidence="4">
    <location>
        <begin position="27"/>
        <end position="238"/>
    </location>
</feature>
<reference evidence="7" key="1">
    <citation type="journal article" date="2019" name="Int. J. Syst. Evol. Microbiol.">
        <title>The Global Catalogue of Microorganisms (GCM) 10K type strain sequencing project: providing services to taxonomists for standard genome sequencing and annotation.</title>
        <authorList>
            <consortium name="The Broad Institute Genomics Platform"/>
            <consortium name="The Broad Institute Genome Sequencing Center for Infectious Disease"/>
            <person name="Wu L."/>
            <person name="Ma J."/>
        </authorList>
    </citation>
    <scope>NUCLEOTIDE SEQUENCE [LARGE SCALE GENOMIC DNA]</scope>
    <source>
        <strain evidence="7">CGMCC 1.16326</strain>
    </source>
</reference>
<feature type="region of interest" description="Disordered" evidence="3">
    <location>
        <begin position="202"/>
        <end position="238"/>
    </location>
</feature>
<name>A0ABW0HAJ5_9HYPH</name>
<evidence type="ECO:0000313" key="6">
    <source>
        <dbReference type="EMBL" id="MFC5394015.1"/>
    </source>
</evidence>
<protein>
    <submittedName>
        <fullName evidence="6">Lytic transglycosylase domain-containing protein</fullName>
    </submittedName>
</protein>
<dbReference type="Gene3D" id="1.10.530.10">
    <property type="match status" value="1"/>
</dbReference>
<keyword evidence="4" id="KW-0732">Signal</keyword>
<dbReference type="EMBL" id="JBHSLV010000026">
    <property type="protein sequence ID" value="MFC5394015.1"/>
    <property type="molecule type" value="Genomic_DNA"/>
</dbReference>
<comment type="similarity">
    <text evidence="2">Belongs to the virb1 family.</text>
</comment>
<evidence type="ECO:0000313" key="7">
    <source>
        <dbReference type="Proteomes" id="UP001596104"/>
    </source>
</evidence>
<evidence type="ECO:0000256" key="3">
    <source>
        <dbReference type="SAM" id="MobiDB-lite"/>
    </source>
</evidence>
<organism evidence="6 7">
    <name type="scientific">Bosea vestrisii</name>
    <dbReference type="NCBI Taxonomy" id="151416"/>
    <lineage>
        <taxon>Bacteria</taxon>
        <taxon>Pseudomonadati</taxon>
        <taxon>Pseudomonadota</taxon>
        <taxon>Alphaproteobacteria</taxon>
        <taxon>Hyphomicrobiales</taxon>
        <taxon>Boseaceae</taxon>
        <taxon>Bosea</taxon>
    </lineage>
</organism>
<dbReference type="InterPro" id="IPR008258">
    <property type="entry name" value="Transglycosylase_SLT_dom_1"/>
</dbReference>
<gene>
    <name evidence="6" type="ORF">ACFPPC_15330</name>
</gene>
<dbReference type="PANTHER" id="PTHR37423:SF2">
    <property type="entry name" value="MEMBRANE-BOUND LYTIC MUREIN TRANSGLYCOSYLASE C"/>
    <property type="match status" value="1"/>
</dbReference>
<sequence>MPNRCDSARRLALLLLSSLITGSASIGMTTALAAAIERPRAGDLHGAHIAEAAQRFGIPAAWIRAVMRVESAGDVRAVSAKGARGLMQIMPTTWAELRAQLQLGADPFNPRDNILAGTAYLRALHDRYGSPGFLAAYNAGPGRYEEHLAGRPLPAETRAYVAMLRPLIGGGPLAEIVPTARPLPLRWQDAPLFIGAALAPSGRRPAVTAERSPSRDRLAIAPQSNGLFATRPGERTTP</sequence>